<protein>
    <submittedName>
        <fullName evidence="2">Glucose-1-phosphate thymidylyltransferase</fullName>
    </submittedName>
</protein>
<gene>
    <name evidence="2" type="ORF">SAMN05421543_13412</name>
</gene>
<accession>A0A1I7LC89</accession>
<dbReference type="AlphaFoldDB" id="A0A1I7LC89"/>
<feature type="domain" description="Nucleotidyl transferase" evidence="1">
    <location>
        <begin position="3"/>
        <end position="203"/>
    </location>
</feature>
<dbReference type="SUPFAM" id="SSF53448">
    <property type="entry name" value="Nucleotide-diphospho-sugar transferases"/>
    <property type="match status" value="1"/>
</dbReference>
<dbReference type="EMBL" id="FPBV01000034">
    <property type="protein sequence ID" value="SFV07154.1"/>
    <property type="molecule type" value="Genomic_DNA"/>
</dbReference>
<dbReference type="Gene3D" id="3.90.550.10">
    <property type="entry name" value="Spore Coat Polysaccharide Biosynthesis Protein SpsA, Chain A"/>
    <property type="match status" value="1"/>
</dbReference>
<dbReference type="InterPro" id="IPR029044">
    <property type="entry name" value="Nucleotide-diphossugar_trans"/>
</dbReference>
<dbReference type="Gene3D" id="2.160.10.10">
    <property type="entry name" value="Hexapeptide repeat proteins"/>
    <property type="match status" value="1"/>
</dbReference>
<dbReference type="Pfam" id="PF00483">
    <property type="entry name" value="NTP_transferase"/>
    <property type="match status" value="1"/>
</dbReference>
<dbReference type="Proteomes" id="UP000183508">
    <property type="component" value="Unassembled WGS sequence"/>
</dbReference>
<organism evidence="2 3">
    <name type="scientific">Alicyclobacillus macrosporangiidus</name>
    <dbReference type="NCBI Taxonomy" id="392015"/>
    <lineage>
        <taxon>Bacteria</taxon>
        <taxon>Bacillati</taxon>
        <taxon>Bacillota</taxon>
        <taxon>Bacilli</taxon>
        <taxon>Bacillales</taxon>
        <taxon>Alicyclobacillaceae</taxon>
        <taxon>Alicyclobacillus</taxon>
    </lineage>
</organism>
<dbReference type="PANTHER" id="PTHR42883">
    <property type="entry name" value="GLUCOSE-1-PHOSPHATE THYMIDYLTRANSFERASE"/>
    <property type="match status" value="1"/>
</dbReference>
<dbReference type="GO" id="GO:0016740">
    <property type="term" value="F:transferase activity"/>
    <property type="evidence" value="ECO:0007669"/>
    <property type="project" value="UniProtKB-KW"/>
</dbReference>
<proteinExistence type="predicted"/>
<keyword evidence="2" id="KW-0808">Transferase</keyword>
<keyword evidence="3" id="KW-1185">Reference proteome</keyword>
<dbReference type="STRING" id="392015.SAMN05421543_13412"/>
<reference evidence="3" key="1">
    <citation type="submission" date="2016-10" db="EMBL/GenBank/DDBJ databases">
        <authorList>
            <person name="Varghese N."/>
        </authorList>
    </citation>
    <scope>NUCLEOTIDE SEQUENCE [LARGE SCALE GENOMIC DNA]</scope>
    <source>
        <strain evidence="3">DSM 17980</strain>
    </source>
</reference>
<dbReference type="PANTHER" id="PTHR42883:SF2">
    <property type="entry name" value="THYMIDYLYLTRANSFERASE"/>
    <property type="match status" value="1"/>
</dbReference>
<evidence type="ECO:0000313" key="3">
    <source>
        <dbReference type="Proteomes" id="UP000183508"/>
    </source>
</evidence>
<evidence type="ECO:0000313" key="2">
    <source>
        <dbReference type="EMBL" id="SFV07154.1"/>
    </source>
</evidence>
<name>A0A1I7LC89_9BACL</name>
<sequence length="310" mass="33592">MANRPVLEHCLQKLRDAGILDVCVVLNPDQRDIADYLAKLCPLDVQVIPQQQPLGIADALRRVRSFVGDDPFVVLLGDNLVLEPLDILMAALPGHAGAMLLAPVDHPSDYGLAVLKEGRVVRVVEKPAHPVSNLAIVGVYVFTPEIFAAVEEISPSARGEYEITDAIQWLIDHGHAVSSVVTEQPFFDVGTVDRWLEANQYLLRAHLGSTVVVGKNTRLDNVVLRGPVVIGEDCLLKDSVIGPFVSIQDGSAVVSCSVANSICLARSTVQNIRSPIVSSVFGRDSRFELDPALEAELRCIVSDKSYVAPH</sequence>
<evidence type="ECO:0000259" key="1">
    <source>
        <dbReference type="Pfam" id="PF00483"/>
    </source>
</evidence>
<dbReference type="InterPro" id="IPR005835">
    <property type="entry name" value="NTP_transferase_dom"/>
</dbReference>